<protein>
    <submittedName>
        <fullName evidence="1">Uncharacterized protein</fullName>
    </submittedName>
</protein>
<comment type="caution">
    <text evidence="1">The sequence shown here is derived from an EMBL/GenBank/DDBJ whole genome shotgun (WGS) entry which is preliminary data.</text>
</comment>
<evidence type="ECO:0000313" key="2">
    <source>
        <dbReference type="Proteomes" id="UP001062846"/>
    </source>
</evidence>
<proteinExistence type="predicted"/>
<dbReference type="Proteomes" id="UP001062846">
    <property type="component" value="Chromosome 12"/>
</dbReference>
<sequence>MFRWWKQQPLSKMNADSWSFEDGRSGDRVSFLVLPFLFHPPCLDVSFVGVKDKFEGEWTSLWLLFHRTILKASGLLLLRREKQLEGMEADTSKVEVEEVEAAKLKTIMLEVLDVTKLYHYNVRGCRMTVAASAYWVLWIHSRVLA</sequence>
<accession>A0ACC0LIE2</accession>
<organism evidence="1 2">
    <name type="scientific">Rhododendron molle</name>
    <name type="common">Chinese azalea</name>
    <name type="synonym">Azalea mollis</name>
    <dbReference type="NCBI Taxonomy" id="49168"/>
    <lineage>
        <taxon>Eukaryota</taxon>
        <taxon>Viridiplantae</taxon>
        <taxon>Streptophyta</taxon>
        <taxon>Embryophyta</taxon>
        <taxon>Tracheophyta</taxon>
        <taxon>Spermatophyta</taxon>
        <taxon>Magnoliopsida</taxon>
        <taxon>eudicotyledons</taxon>
        <taxon>Gunneridae</taxon>
        <taxon>Pentapetalae</taxon>
        <taxon>asterids</taxon>
        <taxon>Ericales</taxon>
        <taxon>Ericaceae</taxon>
        <taxon>Ericoideae</taxon>
        <taxon>Rhodoreae</taxon>
        <taxon>Rhododendron</taxon>
    </lineage>
</organism>
<keyword evidence="2" id="KW-1185">Reference proteome</keyword>
<reference evidence="1" key="1">
    <citation type="submission" date="2022-02" db="EMBL/GenBank/DDBJ databases">
        <title>Plant Genome Project.</title>
        <authorList>
            <person name="Zhang R.-G."/>
        </authorList>
    </citation>
    <scope>NUCLEOTIDE SEQUENCE</scope>
    <source>
        <strain evidence="1">AT1</strain>
    </source>
</reference>
<name>A0ACC0LIE2_RHOML</name>
<evidence type="ECO:0000313" key="1">
    <source>
        <dbReference type="EMBL" id="KAI8528380.1"/>
    </source>
</evidence>
<dbReference type="EMBL" id="CM046399">
    <property type="protein sequence ID" value="KAI8528380.1"/>
    <property type="molecule type" value="Genomic_DNA"/>
</dbReference>
<gene>
    <name evidence="1" type="ORF">RHMOL_Rhmol12G0144200</name>
</gene>